<evidence type="ECO:0000256" key="1">
    <source>
        <dbReference type="ARBA" id="ARBA00004123"/>
    </source>
</evidence>
<keyword evidence="8" id="KW-1185">Reference proteome</keyword>
<protein>
    <submittedName>
        <fullName evidence="7">Guanine-N(7)--methyltransferase subunit TRM82</fullName>
    </submittedName>
</protein>
<evidence type="ECO:0000313" key="7">
    <source>
        <dbReference type="EMBL" id="KAF2270584.1"/>
    </source>
</evidence>
<evidence type="ECO:0000256" key="6">
    <source>
        <dbReference type="HAMAP-Rule" id="MF_03056"/>
    </source>
</evidence>
<keyword evidence="4 6" id="KW-0677">Repeat</keyword>
<dbReference type="GO" id="GO:0043527">
    <property type="term" value="C:tRNA methyltransferase complex"/>
    <property type="evidence" value="ECO:0007669"/>
    <property type="project" value="TreeGrafter"/>
</dbReference>
<dbReference type="SMART" id="SM00320">
    <property type="entry name" value="WD40"/>
    <property type="match status" value="3"/>
</dbReference>
<dbReference type="InterPro" id="IPR015943">
    <property type="entry name" value="WD40/YVTN_repeat-like_dom_sf"/>
</dbReference>
<dbReference type="GO" id="GO:0005829">
    <property type="term" value="C:cytosol"/>
    <property type="evidence" value="ECO:0007669"/>
    <property type="project" value="TreeGrafter"/>
</dbReference>
<keyword evidence="2 6" id="KW-0853">WD repeat</keyword>
<dbReference type="OrthoDB" id="339900at2759"/>
<comment type="caution">
    <text evidence="7">The sequence shown here is derived from an EMBL/GenBank/DDBJ whole genome shotgun (WGS) entry which is preliminary data.</text>
</comment>
<dbReference type="AlphaFoldDB" id="A0A9P4NC97"/>
<keyword evidence="3 6" id="KW-0819">tRNA processing</keyword>
<comment type="similarity">
    <text evidence="6">Belongs to the WD repeat TRM82 family.</text>
</comment>
<dbReference type="HAMAP" id="MF_03056">
    <property type="entry name" value="TRM82"/>
    <property type="match status" value="1"/>
</dbReference>
<dbReference type="Proteomes" id="UP000800093">
    <property type="component" value="Unassembled WGS sequence"/>
</dbReference>
<dbReference type="GO" id="GO:0106004">
    <property type="term" value="P:tRNA (guanine-N7)-methylation"/>
    <property type="evidence" value="ECO:0007669"/>
    <property type="project" value="UniProtKB-UniRule"/>
</dbReference>
<dbReference type="EMBL" id="ML986579">
    <property type="protein sequence ID" value="KAF2270584.1"/>
    <property type="molecule type" value="Genomic_DNA"/>
</dbReference>
<comment type="function">
    <text evidence="6">Required for the formation of N(7)-methylguanine at position 46 (m7G46) in tRNA. In the complex, it is required to stabilize and induce conformational changes of the catalytic subunit.</text>
</comment>
<dbReference type="Pfam" id="PF00400">
    <property type="entry name" value="WD40"/>
    <property type="match status" value="1"/>
</dbReference>
<name>A0A9P4NC97_9PLEO</name>
<evidence type="ECO:0000256" key="4">
    <source>
        <dbReference type="ARBA" id="ARBA00022737"/>
    </source>
</evidence>
<organism evidence="7 8">
    <name type="scientific">Lojkania enalia</name>
    <dbReference type="NCBI Taxonomy" id="147567"/>
    <lineage>
        <taxon>Eukaryota</taxon>
        <taxon>Fungi</taxon>
        <taxon>Dikarya</taxon>
        <taxon>Ascomycota</taxon>
        <taxon>Pezizomycotina</taxon>
        <taxon>Dothideomycetes</taxon>
        <taxon>Pleosporomycetidae</taxon>
        <taxon>Pleosporales</taxon>
        <taxon>Pleosporales incertae sedis</taxon>
        <taxon>Lojkania</taxon>
    </lineage>
</organism>
<evidence type="ECO:0000256" key="5">
    <source>
        <dbReference type="ARBA" id="ARBA00023242"/>
    </source>
</evidence>
<dbReference type="InterPro" id="IPR001680">
    <property type="entry name" value="WD40_rpt"/>
</dbReference>
<dbReference type="GO" id="GO:0005634">
    <property type="term" value="C:nucleus"/>
    <property type="evidence" value="ECO:0007669"/>
    <property type="project" value="UniProtKB-SubCell"/>
</dbReference>
<evidence type="ECO:0000256" key="2">
    <source>
        <dbReference type="ARBA" id="ARBA00022574"/>
    </source>
</evidence>
<accession>A0A9P4NC97</accession>
<dbReference type="InterPro" id="IPR028884">
    <property type="entry name" value="Trm82"/>
</dbReference>
<dbReference type="Gene3D" id="2.130.10.10">
    <property type="entry name" value="YVTN repeat-like/Quinoprotein amine dehydrogenase"/>
    <property type="match status" value="2"/>
</dbReference>
<reference evidence="8" key="1">
    <citation type="journal article" date="2020" name="Stud. Mycol.">
        <title>101 Dothideomycetes genomes: A test case for predicting lifestyles and emergence of pathogens.</title>
        <authorList>
            <person name="Haridas S."/>
            <person name="Albert R."/>
            <person name="Binder M."/>
            <person name="Bloem J."/>
            <person name="LaButti K."/>
            <person name="Salamov A."/>
            <person name="Andreopoulos B."/>
            <person name="Baker S."/>
            <person name="Barry K."/>
            <person name="Bills G."/>
            <person name="Bluhm B."/>
            <person name="Cannon C."/>
            <person name="Castanera R."/>
            <person name="Culley D."/>
            <person name="Daum C."/>
            <person name="Ezra D."/>
            <person name="Gonzalez J."/>
            <person name="Henrissat B."/>
            <person name="Kuo A."/>
            <person name="Liang C."/>
            <person name="Lipzen A."/>
            <person name="Lutzoni F."/>
            <person name="Magnuson J."/>
            <person name="Mondo S."/>
            <person name="Nolan M."/>
            <person name="Ohm R."/>
            <person name="Pangilinan J."/>
            <person name="Park H.-J."/>
            <person name="Ramirez L."/>
            <person name="Alfaro M."/>
            <person name="Sun H."/>
            <person name="Tritt A."/>
            <person name="Yoshinaga Y."/>
            <person name="Zwiers L.-H."/>
            <person name="Turgeon B."/>
            <person name="Goodwin S."/>
            <person name="Spatafora J."/>
            <person name="Crous P."/>
            <person name="Grigoriev I."/>
        </authorList>
    </citation>
    <scope>NUCLEOTIDE SEQUENCE [LARGE SCALE GENOMIC DNA]</scope>
    <source>
        <strain evidence="8">CBS 304.66</strain>
    </source>
</reference>
<dbReference type="InterPro" id="IPR036322">
    <property type="entry name" value="WD40_repeat_dom_sf"/>
</dbReference>
<comment type="pathway">
    <text evidence="6">tRNA modification; N(7)-methylguanine-tRNA biosynthesis.</text>
</comment>
<dbReference type="PANTHER" id="PTHR16288:SF0">
    <property type="entry name" value="TRNA (GUANINE-N(7)-)-METHYLTRANSFERASE NON-CATALYTIC SUBUNIT WDR4"/>
    <property type="match status" value="1"/>
</dbReference>
<sequence>MVPYQCIQVCERSTNGSHEWILVGASGSKLVIQSSNGATRTWAGEDKYMNLKENETEEPPEKKVKLSSPNEYSPTFSCLAISNDKQYVVAVTAEDKCVRVFQINSDYHLHEISQRCMARRPCAIALTSDDSTILCADKFGDVYALPLISPAEDVHHESLADEPNEAATQKQFVPAASLLTVHSGRNRKVLEEQIKLASKGRMKTKEPLQFKHELLLGHVSMLTDVVYTTVSGRNYILTSDRDEHIRVSRGPPQAHIIECFCQGHEEFVSKLCLTTSGFLISGGGDPYLCVWDWLKGRLLEKICIRTAVITFLGEQPELASTLPHNTEGFKIAISGIWSTPRNYNEVNEVLVVCEGVPAFFYVRLESPAVVETVPLNGNALDIAFISASESICTAVVAVDHMHKPWFTTERRADEGRGRLQCFECRDGRWGQDRKLESELEWFSRRAPDTDGERRDAGPALLADDSVRARQKDEKAFRDVLYGVEKLRKRSGADEQD</sequence>
<evidence type="ECO:0000313" key="8">
    <source>
        <dbReference type="Proteomes" id="UP000800093"/>
    </source>
</evidence>
<keyword evidence="5 6" id="KW-0539">Nucleus</keyword>
<gene>
    <name evidence="7" type="ORF">CC78DRAFT_611470</name>
</gene>
<comment type="subcellular location">
    <subcellularLocation>
        <location evidence="1 6">Nucleus</location>
    </subcellularLocation>
</comment>
<proteinExistence type="inferred from homology"/>
<dbReference type="SUPFAM" id="SSF50978">
    <property type="entry name" value="WD40 repeat-like"/>
    <property type="match status" value="1"/>
</dbReference>
<evidence type="ECO:0000256" key="3">
    <source>
        <dbReference type="ARBA" id="ARBA00022694"/>
    </source>
</evidence>
<dbReference type="PANTHER" id="PTHR16288">
    <property type="entry name" value="WD40 REPEAT PROTEIN 4"/>
    <property type="match status" value="1"/>
</dbReference>